<dbReference type="HOGENOM" id="CLU_054046_0_0_11"/>
<dbReference type="PATRIC" id="fig|1179773.3.peg.2327"/>
<keyword evidence="1" id="KW-0472">Membrane</keyword>
<evidence type="ECO:0000313" key="3">
    <source>
        <dbReference type="EMBL" id="CCH29648.1"/>
    </source>
</evidence>
<dbReference type="BioCyc" id="SESP1179773:BN6_RS11330-MONOMER"/>
<keyword evidence="4" id="KW-1185">Reference proteome</keyword>
<dbReference type="AlphaFoldDB" id="K0JZG0"/>
<dbReference type="STRING" id="1179773.BN6_23300"/>
<name>K0JZG0_SACES</name>
<sequence>MTPLLIALRRGSARVGVPMMVLLGLYAATRGDAWPVDPGWTSGRMPRHGELLLPLVAAFAAWDVSRDRRAGSDLEARTYPRSPVPWLLLNCLGAVLAGLAGWVVAVAVGEWNAPDTRAPYWSVVLLEPLWVVAAALVGAAAGRRLHRRLAAPIVAVVGWLGLAFGPAADPLVARLGPLGHECCDVASQPVAATVAGQWLWVVALAFGAVAVSALPEVGQSVAIAAVTLVVGFLAVTVVRGTGGQSTEARRATEVCGSRDGVTVCMWPEHATSVAAWLGAIGRYRTLFADLGPPPDLYLANGLRPQDRAERVGPVRPGTDEVYLVTDLAQRLVPSPPACAAHGDEPVPYPAAQADVLLRAWLAHRVRPDVPTTVLVPPEHAEPLARLVGSDVDRQRAWYADVVRAHGDCTTPAPPVP</sequence>
<dbReference type="EMBL" id="HE804045">
    <property type="protein sequence ID" value="CCH29648.1"/>
    <property type="molecule type" value="Genomic_DNA"/>
</dbReference>
<keyword evidence="1" id="KW-0812">Transmembrane</keyword>
<dbReference type="OrthoDB" id="3416461at2"/>
<keyword evidence="1" id="KW-1133">Transmembrane helix</keyword>
<dbReference type="InterPro" id="IPR055648">
    <property type="entry name" value="DUF7224"/>
</dbReference>
<evidence type="ECO:0000256" key="1">
    <source>
        <dbReference type="SAM" id="Phobius"/>
    </source>
</evidence>
<feature type="transmembrane region" description="Helical" evidence="1">
    <location>
        <begin position="221"/>
        <end position="240"/>
    </location>
</feature>
<dbReference type="RefSeq" id="WP_015099760.1">
    <property type="nucleotide sequence ID" value="NC_019673.1"/>
</dbReference>
<organism evidence="3 4">
    <name type="scientific">Saccharothrix espanaensis (strain ATCC 51144 / DSM 44229 / JCM 9112 / NBRC 15066 / NRRL 15764)</name>
    <dbReference type="NCBI Taxonomy" id="1179773"/>
    <lineage>
        <taxon>Bacteria</taxon>
        <taxon>Bacillati</taxon>
        <taxon>Actinomycetota</taxon>
        <taxon>Actinomycetes</taxon>
        <taxon>Pseudonocardiales</taxon>
        <taxon>Pseudonocardiaceae</taxon>
        <taxon>Saccharothrix</taxon>
    </lineage>
</organism>
<dbReference type="Pfam" id="PF23866">
    <property type="entry name" value="DUF7224"/>
    <property type="match status" value="1"/>
</dbReference>
<dbReference type="Proteomes" id="UP000006281">
    <property type="component" value="Chromosome"/>
</dbReference>
<feature type="transmembrane region" description="Helical" evidence="1">
    <location>
        <begin position="86"/>
        <end position="108"/>
    </location>
</feature>
<accession>K0JZG0</accession>
<feature type="transmembrane region" description="Helical" evidence="1">
    <location>
        <begin position="149"/>
        <end position="168"/>
    </location>
</feature>
<gene>
    <name evidence="3" type="ordered locus">BN6_23300</name>
</gene>
<feature type="transmembrane region" description="Helical" evidence="1">
    <location>
        <begin position="120"/>
        <end position="142"/>
    </location>
</feature>
<evidence type="ECO:0000259" key="2">
    <source>
        <dbReference type="Pfam" id="PF23866"/>
    </source>
</evidence>
<protein>
    <submittedName>
        <fullName evidence="3">Putative secreted protein</fullName>
    </submittedName>
</protein>
<reference evidence="3 4" key="1">
    <citation type="journal article" date="2012" name="BMC Genomics">
        <title>Complete genome sequence of Saccharothrix espanaensis DSM 44229T and comparison to the other completely sequenced Pseudonocardiaceae.</title>
        <authorList>
            <person name="Strobel T."/>
            <person name="Al-Dilaimi A."/>
            <person name="Blom J."/>
            <person name="Gessner A."/>
            <person name="Kalinowski J."/>
            <person name="Luzhetska M."/>
            <person name="Puhler A."/>
            <person name="Szczepanowski R."/>
            <person name="Bechthold A."/>
            <person name="Ruckert C."/>
        </authorList>
    </citation>
    <scope>NUCLEOTIDE SEQUENCE [LARGE SCALE GENOMIC DNA]</scope>
    <source>
        <strain evidence="4">ATCC 51144 / DSM 44229 / JCM 9112 / NBRC 15066 / NRRL 15764</strain>
    </source>
</reference>
<feature type="transmembrane region" description="Helical" evidence="1">
    <location>
        <begin position="197"/>
        <end position="214"/>
    </location>
</feature>
<feature type="domain" description="DUF7224" evidence="2">
    <location>
        <begin position="263"/>
        <end position="408"/>
    </location>
</feature>
<dbReference type="KEGG" id="sesp:BN6_23300"/>
<evidence type="ECO:0000313" key="4">
    <source>
        <dbReference type="Proteomes" id="UP000006281"/>
    </source>
</evidence>
<proteinExistence type="predicted"/>